<name>A0A166EY42_9EURY</name>
<dbReference type="EMBL" id="LWMW01000064">
    <property type="protein sequence ID" value="KZX17132.1"/>
    <property type="molecule type" value="Genomic_DNA"/>
</dbReference>
<comment type="caution">
    <text evidence="1">The sequence shown here is derived from an EMBL/GenBank/DDBJ whole genome shotgun (WGS) entry which is preliminary data.</text>
</comment>
<dbReference type="AlphaFoldDB" id="A0A166EY42"/>
<evidence type="ECO:0000313" key="2">
    <source>
        <dbReference type="Proteomes" id="UP000077275"/>
    </source>
</evidence>
<dbReference type="Proteomes" id="UP000077275">
    <property type="component" value="Unassembled WGS sequence"/>
</dbReference>
<sequence>MIKNNKPKSISELATMLKKDPGNVAKQVNKLKEDGLIDLIEGKIHNMKTPVFNYDKIEIAI</sequence>
<dbReference type="Gene3D" id="1.10.10.10">
    <property type="entry name" value="Winged helix-like DNA-binding domain superfamily/Winged helix DNA-binding domain"/>
    <property type="match status" value="1"/>
</dbReference>
<accession>A0A166EY42</accession>
<gene>
    <name evidence="1" type="ORF">MBCUT_03640</name>
</gene>
<dbReference type="PATRIC" id="fig|47311.3.peg.405"/>
<dbReference type="SUPFAM" id="SSF46785">
    <property type="entry name" value="Winged helix' DNA-binding domain"/>
    <property type="match status" value="1"/>
</dbReference>
<dbReference type="Pfam" id="PF25212">
    <property type="entry name" value="HVO_A0114"/>
    <property type="match status" value="1"/>
</dbReference>
<organism evidence="1 2">
    <name type="scientific">Methanobrevibacter cuticularis</name>
    <dbReference type="NCBI Taxonomy" id="47311"/>
    <lineage>
        <taxon>Archaea</taxon>
        <taxon>Methanobacteriati</taxon>
        <taxon>Methanobacteriota</taxon>
        <taxon>Methanomada group</taxon>
        <taxon>Methanobacteria</taxon>
        <taxon>Methanobacteriales</taxon>
        <taxon>Methanobacteriaceae</taxon>
        <taxon>Methanobrevibacter</taxon>
    </lineage>
</organism>
<reference evidence="1 2" key="1">
    <citation type="submission" date="2016-04" db="EMBL/GenBank/DDBJ databases">
        <title>Genome sequence of Methanobrevibacter cuticularis DSM 11139.</title>
        <authorList>
            <person name="Poehlein A."/>
            <person name="Seedorf H."/>
            <person name="Daniel R."/>
        </authorList>
    </citation>
    <scope>NUCLEOTIDE SEQUENCE [LARGE SCALE GENOMIC DNA]</scope>
    <source>
        <strain evidence="1 2">DSM 11139</strain>
    </source>
</reference>
<proteinExistence type="predicted"/>
<keyword evidence="2" id="KW-1185">Reference proteome</keyword>
<evidence type="ECO:0000313" key="1">
    <source>
        <dbReference type="EMBL" id="KZX17132.1"/>
    </source>
</evidence>
<dbReference type="InterPro" id="IPR036390">
    <property type="entry name" value="WH_DNA-bd_sf"/>
</dbReference>
<protein>
    <submittedName>
        <fullName evidence="1">Uncharacterized protein</fullName>
    </submittedName>
</protein>
<dbReference type="STRING" id="47311.MBCUT_03640"/>
<dbReference type="InterPro" id="IPR036388">
    <property type="entry name" value="WH-like_DNA-bd_sf"/>
</dbReference>